<sequence>MHRAVVRVLLACALAAVALCTGLTAPAQAAPGDRPLVVLGVGGLRWDQLSSSSTPGLWSLLDGAALGSLVTRTARPVTCPSDGWLTIGAGRRAQAVAHSGPAGSRERCPAQGPGVRAGSGTASVAGWAGILARADRSDFDAQPGLLGETLAAADRCALAVGPGAALALATRDGSVVRYLGSAAELDGPALTTCPVTVVDLGTTDDLGAADAAAERLAQLARSAGADTLLLGVSGDGRSSTPHLGVAAYAEAGASGRWLTSRSTRRPTLSQLTDLAPTLLDRLAVPLPDTLIGARLTPGDVRPAAQQAVERLVRDDSDEQTARRTQAWFWTALLVLQVLLYLAVGVALGRSWAGPAVRQRAVGLARLASLVFGAVPVATFLADLVPWERSGAPTLVLIAVVLAFAGLTAALAVAGPWRRRPLGPPTVVGAVTGLVIGVDVVLGGSLQEGSLMGYFPTVAGRFFGLGNQAFSLFATGALLGAAGAAAALLAAGRSRVLAAAAVGVVGLATLVVDGSPGLGADVGGVLAIVPGFAVLCLLVAGRRLSVGRLAAAGAAAVAALAALAALDAARPAESRTHLGRFARDVAGGRAVDVLQRKADANLGLLVSSPLTLLLPAAFAFIVLVLRRPARWHAPALASAYDREPLLRPLLVAFLVLQVLGFALNDSGVAIPAVALMVVVPLLIAASAQALRLDAAAAPG</sequence>
<comment type="caution">
    <text evidence="4">The sequence shown here is derived from an EMBL/GenBank/DDBJ whole genome shotgun (WGS) entry which is preliminary data.</text>
</comment>
<feature type="transmembrane region" description="Helical" evidence="2">
    <location>
        <begin position="360"/>
        <end position="381"/>
    </location>
</feature>
<feature type="transmembrane region" description="Helical" evidence="2">
    <location>
        <begin position="668"/>
        <end position="689"/>
    </location>
</feature>
<proteinExistence type="predicted"/>
<dbReference type="Proteomes" id="UP000281955">
    <property type="component" value="Unassembled WGS sequence"/>
</dbReference>
<feature type="transmembrane region" description="Helical" evidence="2">
    <location>
        <begin position="545"/>
        <end position="565"/>
    </location>
</feature>
<keyword evidence="3" id="KW-0732">Signal</keyword>
<keyword evidence="2" id="KW-0472">Membrane</keyword>
<feature type="region of interest" description="Disordered" evidence="1">
    <location>
        <begin position="98"/>
        <end position="117"/>
    </location>
</feature>
<name>A0A420XTV0_9ACTN</name>
<feature type="transmembrane region" description="Helical" evidence="2">
    <location>
        <begin position="468"/>
        <end position="488"/>
    </location>
</feature>
<dbReference type="RefSeq" id="WP_147431860.1">
    <property type="nucleotide sequence ID" value="NZ_RBWV01000009.1"/>
</dbReference>
<dbReference type="OrthoDB" id="3264110at2"/>
<feature type="transmembrane region" description="Helical" evidence="2">
    <location>
        <begin position="393"/>
        <end position="413"/>
    </location>
</feature>
<gene>
    <name evidence="4" type="ORF">CLV35_0718</name>
</gene>
<evidence type="ECO:0000256" key="2">
    <source>
        <dbReference type="SAM" id="Phobius"/>
    </source>
</evidence>
<reference evidence="4 5" key="1">
    <citation type="submission" date="2018-10" db="EMBL/GenBank/DDBJ databases">
        <title>Genomic Encyclopedia of Archaeal and Bacterial Type Strains, Phase II (KMG-II): from individual species to whole genera.</title>
        <authorList>
            <person name="Goeker M."/>
        </authorList>
    </citation>
    <scope>NUCLEOTIDE SEQUENCE [LARGE SCALE GENOMIC DNA]</scope>
    <source>
        <strain evidence="4 5">RP-AC37</strain>
    </source>
</reference>
<evidence type="ECO:0000313" key="5">
    <source>
        <dbReference type="Proteomes" id="UP000281955"/>
    </source>
</evidence>
<feature type="transmembrane region" description="Helical" evidence="2">
    <location>
        <begin position="495"/>
        <end position="511"/>
    </location>
</feature>
<organism evidence="4 5">
    <name type="scientific">Motilibacter peucedani</name>
    <dbReference type="NCBI Taxonomy" id="598650"/>
    <lineage>
        <taxon>Bacteria</taxon>
        <taxon>Bacillati</taxon>
        <taxon>Actinomycetota</taxon>
        <taxon>Actinomycetes</taxon>
        <taxon>Motilibacterales</taxon>
        <taxon>Motilibacteraceae</taxon>
        <taxon>Motilibacter</taxon>
    </lineage>
</organism>
<feature type="transmembrane region" description="Helical" evidence="2">
    <location>
        <begin position="601"/>
        <end position="624"/>
    </location>
</feature>
<keyword evidence="2" id="KW-1133">Transmembrane helix</keyword>
<feature type="signal peptide" evidence="3">
    <location>
        <begin position="1"/>
        <end position="29"/>
    </location>
</feature>
<dbReference type="AlphaFoldDB" id="A0A420XTV0"/>
<feature type="transmembrane region" description="Helical" evidence="2">
    <location>
        <begin position="644"/>
        <end position="662"/>
    </location>
</feature>
<protein>
    <recommendedName>
        <fullName evidence="6">Phosphoglyceromutase</fullName>
    </recommendedName>
</protein>
<feature type="transmembrane region" description="Helical" evidence="2">
    <location>
        <begin position="425"/>
        <end position="445"/>
    </location>
</feature>
<dbReference type="EMBL" id="RBWV01000009">
    <property type="protein sequence ID" value="RKS80292.1"/>
    <property type="molecule type" value="Genomic_DNA"/>
</dbReference>
<evidence type="ECO:0000256" key="1">
    <source>
        <dbReference type="SAM" id="MobiDB-lite"/>
    </source>
</evidence>
<feature type="chain" id="PRO_5019339466" description="Phosphoglyceromutase" evidence="3">
    <location>
        <begin position="30"/>
        <end position="698"/>
    </location>
</feature>
<keyword evidence="2" id="KW-0812">Transmembrane</keyword>
<evidence type="ECO:0000256" key="3">
    <source>
        <dbReference type="SAM" id="SignalP"/>
    </source>
</evidence>
<feature type="transmembrane region" description="Helical" evidence="2">
    <location>
        <begin position="517"/>
        <end position="538"/>
    </location>
</feature>
<dbReference type="InParanoid" id="A0A420XTV0"/>
<evidence type="ECO:0000313" key="4">
    <source>
        <dbReference type="EMBL" id="RKS80292.1"/>
    </source>
</evidence>
<accession>A0A420XTV0</accession>
<feature type="transmembrane region" description="Helical" evidence="2">
    <location>
        <begin position="326"/>
        <end position="348"/>
    </location>
</feature>
<keyword evidence="5" id="KW-1185">Reference proteome</keyword>
<evidence type="ECO:0008006" key="6">
    <source>
        <dbReference type="Google" id="ProtNLM"/>
    </source>
</evidence>